<evidence type="ECO:0000313" key="3">
    <source>
        <dbReference type="Proteomes" id="UP000226031"/>
    </source>
</evidence>
<dbReference type="VEuPathDB" id="FungiDB:EMCG_03311"/>
<dbReference type="AlphaFoldDB" id="A0A2B7ZFA8"/>
<proteinExistence type="predicted"/>
<comment type="caution">
    <text evidence="2">The sequence shown here is derived from an EMBL/GenBank/DDBJ whole genome shotgun (WGS) entry which is preliminary data.</text>
</comment>
<accession>A0A2B7ZFA8</accession>
<sequence length="269" mass="31119">MKVKHQNKMEDERNFTKGLPSGTREYNYLGFEHMKEVLRQDEGLFAIFKNVPPEEIEKHQDFPGRLDYSPPLQILIINMISHPHEIAAAWFNHLLLSKADHILPLGATSSKVPAREKQADSSWRPRPNPPGRSPSWPTVALEVALSESRAKVKRDVSWWLHESNGDVRMVLTIDIKTTSGDIYINSWDRGEIMPTRLHPYPEPRTIQEIKIYRNQSPMLDGDDLVIPFDKMMLRKPGPREGPFIFTKKELQGLAERVWEGMDLYEKSNK</sequence>
<dbReference type="STRING" id="73230.A0A2B7ZFA8"/>
<keyword evidence="3" id="KW-1185">Reference proteome</keyword>
<evidence type="ECO:0000256" key="1">
    <source>
        <dbReference type="SAM" id="MobiDB-lite"/>
    </source>
</evidence>
<reference evidence="2 3" key="1">
    <citation type="submission" date="2017-10" db="EMBL/GenBank/DDBJ databases">
        <title>Comparative genomics in systemic dimorphic fungi from Ajellomycetaceae.</title>
        <authorList>
            <person name="Munoz J.F."/>
            <person name="Mcewen J.G."/>
            <person name="Clay O.K."/>
            <person name="Cuomo C.A."/>
        </authorList>
    </citation>
    <scope>NUCLEOTIDE SEQUENCE [LARGE SCALE GENOMIC DNA]</scope>
    <source>
        <strain evidence="2 3">UAMH4076</strain>
    </source>
</reference>
<name>A0A2B7ZFA8_9EURO</name>
<gene>
    <name evidence="2" type="ORF">GX50_05729</name>
</gene>
<dbReference type="EMBL" id="PDND01000126">
    <property type="protein sequence ID" value="PGH31487.1"/>
    <property type="molecule type" value="Genomic_DNA"/>
</dbReference>
<feature type="region of interest" description="Disordered" evidence="1">
    <location>
        <begin position="109"/>
        <end position="136"/>
    </location>
</feature>
<evidence type="ECO:0000313" key="2">
    <source>
        <dbReference type="EMBL" id="PGH31487.1"/>
    </source>
</evidence>
<dbReference type="Proteomes" id="UP000226031">
    <property type="component" value="Unassembled WGS sequence"/>
</dbReference>
<organism evidence="2 3">
    <name type="scientific">[Emmonsia] crescens</name>
    <dbReference type="NCBI Taxonomy" id="73230"/>
    <lineage>
        <taxon>Eukaryota</taxon>
        <taxon>Fungi</taxon>
        <taxon>Dikarya</taxon>
        <taxon>Ascomycota</taxon>
        <taxon>Pezizomycotina</taxon>
        <taxon>Eurotiomycetes</taxon>
        <taxon>Eurotiomycetidae</taxon>
        <taxon>Onygenales</taxon>
        <taxon>Ajellomycetaceae</taxon>
        <taxon>Emergomyces</taxon>
    </lineage>
</organism>
<protein>
    <submittedName>
        <fullName evidence="2">Uncharacterized protein</fullName>
    </submittedName>
</protein>